<feature type="transmembrane region" description="Helical" evidence="7">
    <location>
        <begin position="459"/>
        <end position="478"/>
    </location>
</feature>
<dbReference type="PANTHER" id="PTHR30509">
    <property type="entry name" value="P-HYDROXYBENZOIC ACID EFFLUX PUMP SUBUNIT-RELATED"/>
    <property type="match status" value="1"/>
</dbReference>
<evidence type="ECO:0000256" key="6">
    <source>
        <dbReference type="ARBA" id="ARBA00043993"/>
    </source>
</evidence>
<evidence type="ECO:0000256" key="2">
    <source>
        <dbReference type="ARBA" id="ARBA00022475"/>
    </source>
</evidence>
<dbReference type="Proteomes" id="UP000538955">
    <property type="component" value="Unassembled WGS sequence"/>
</dbReference>
<evidence type="ECO:0000313" key="11">
    <source>
        <dbReference type="Proteomes" id="UP000538955"/>
    </source>
</evidence>
<keyword evidence="4 7" id="KW-1133">Transmembrane helix</keyword>
<dbReference type="EMBL" id="JABBMI010000069">
    <property type="protein sequence ID" value="NMK54786.1"/>
    <property type="molecule type" value="Genomic_DNA"/>
</dbReference>
<evidence type="ECO:0000256" key="5">
    <source>
        <dbReference type="ARBA" id="ARBA00023136"/>
    </source>
</evidence>
<comment type="caution">
    <text evidence="10">The sequence shown here is derived from an EMBL/GenBank/DDBJ whole genome shotgun (WGS) entry which is preliminary data.</text>
</comment>
<organism evidence="10 12">
    <name type="scientific">Staphylococcus capitis</name>
    <dbReference type="NCBI Taxonomy" id="29388"/>
    <lineage>
        <taxon>Bacteria</taxon>
        <taxon>Bacillati</taxon>
        <taxon>Bacillota</taxon>
        <taxon>Bacilli</taxon>
        <taxon>Bacillales</taxon>
        <taxon>Staphylococcaceae</taxon>
        <taxon>Staphylococcus</taxon>
    </lineage>
</organism>
<evidence type="ECO:0000256" key="4">
    <source>
        <dbReference type="ARBA" id="ARBA00022989"/>
    </source>
</evidence>
<dbReference type="GO" id="GO:0005886">
    <property type="term" value="C:plasma membrane"/>
    <property type="evidence" value="ECO:0007669"/>
    <property type="project" value="UniProtKB-SubCell"/>
</dbReference>
<evidence type="ECO:0000256" key="3">
    <source>
        <dbReference type="ARBA" id="ARBA00022692"/>
    </source>
</evidence>
<keyword evidence="5 7" id="KW-0472">Membrane</keyword>
<gene>
    <name evidence="10" type="ORF">HHM13_07375</name>
    <name evidence="9" type="ORF">HHM24_08630</name>
</gene>
<feature type="transmembrane region" description="Helical" evidence="7">
    <location>
        <begin position="138"/>
        <end position="162"/>
    </location>
</feature>
<dbReference type="Pfam" id="PF13515">
    <property type="entry name" value="FUSC_2"/>
    <property type="match status" value="1"/>
</dbReference>
<keyword evidence="11" id="KW-1185">Reference proteome</keyword>
<evidence type="ECO:0000313" key="12">
    <source>
        <dbReference type="Proteomes" id="UP000550736"/>
    </source>
</evidence>
<evidence type="ECO:0000256" key="1">
    <source>
        <dbReference type="ARBA" id="ARBA00004651"/>
    </source>
</evidence>
<comment type="similarity">
    <text evidence="6">Belongs to the YccS/YhfK family.</text>
</comment>
<comment type="subcellular location">
    <subcellularLocation>
        <location evidence="1">Cell membrane</location>
        <topology evidence="1">Multi-pass membrane protein</topology>
    </subcellularLocation>
</comment>
<keyword evidence="3 7" id="KW-0812">Transmembrane</keyword>
<dbReference type="PANTHER" id="PTHR30509:SF9">
    <property type="entry name" value="MULTIDRUG RESISTANCE PROTEIN MDTO"/>
    <property type="match status" value="1"/>
</dbReference>
<dbReference type="EMBL" id="JABBLX010000023">
    <property type="protein sequence ID" value="NMK97910.1"/>
    <property type="molecule type" value="Genomic_DNA"/>
</dbReference>
<dbReference type="Proteomes" id="UP000550736">
    <property type="component" value="Unassembled WGS sequence"/>
</dbReference>
<feature type="transmembrane region" description="Helical" evidence="7">
    <location>
        <begin position="392"/>
        <end position="420"/>
    </location>
</feature>
<evidence type="ECO:0000256" key="7">
    <source>
        <dbReference type="SAM" id="Phobius"/>
    </source>
</evidence>
<dbReference type="AlphaFoldDB" id="A0A7X9WBQ1"/>
<proteinExistence type="inferred from homology"/>
<protein>
    <submittedName>
        <fullName evidence="10">FUSC family protein</fullName>
    </submittedName>
</protein>
<reference evidence="11 12" key="1">
    <citation type="submission" date="2020-04" db="EMBL/GenBank/DDBJ databases">
        <title>The Epidemiology and Molecular Characteristics of Linezolid-Resistant Staphylococcus capitis in Huashan Hospital, Shanghai.</title>
        <authorList>
            <person name="Ding L."/>
            <person name="Li P."/>
            <person name="Yang Y."/>
            <person name="Lin D."/>
            <person name="Xu X."/>
        </authorList>
    </citation>
    <scope>NUCLEOTIDE SEQUENCE [LARGE SCALE GENOMIC DNA]</scope>
    <source>
        <strain evidence="10 12">12-86</strain>
        <strain evidence="9 11">17-84</strain>
    </source>
</reference>
<dbReference type="RefSeq" id="WP_023351149.1">
    <property type="nucleotide sequence ID" value="NZ_CBCPJN010000002.1"/>
</dbReference>
<feature type="transmembrane region" description="Helical" evidence="7">
    <location>
        <begin position="426"/>
        <end position="447"/>
    </location>
</feature>
<sequence>MNHVLNSLTRVDKSKIDYYKGLRQGLLLIIPALIGYFFGFFNFGLLISTGTLAHVYVFKGSTQSMLRTVIICSLSFSLCMMLGTLTIIQPIVFGLILLVVVAVPYYIFNALKVAGPSSTFFLVTYCLPINLPHAPEEALLRGLGILIGGILATITVMLTILFTKVKAEDRAINADFATIHNLLHHYNDPEAFKTYARNAVTEFRTSEKLLITSTSGGNGKLSSRFQKLILLHTAAQGIYSELLELNEKNVRPIPQDLIEMMDHIYNGIQQPRTSRPWTKPVDVPSEFENLLNHILKIDEMVHANDNQIEHEADIRKPLYSKRIYQNLTFDSIVFRNALQYTVIMAIAIFIALGFNIQKAYWVPLSAHTVLLSNMTTIRSLDRALARGIGTIIGALILSGILALNINPLIAILIMGVSAVMTEAFVAANYAFAVIFITTQVIMLNGLASHNLSIEIAYTRIIDVILGIVITVIGIFLVARNTASSMLPGAIAELVRKEATLFHYLFSKNKYETDEVDKGERLNLNVKISNVTQMYNSANGELFSNKEVVRYYYPSIFALEEISFMLERAMNNKNRITIDDEQMGEYLLAFENIAKHFQLQGSLEERELSHLPQYNYIRSALINIQRNSVHARKDITENEEEHHTSNDSQSKG</sequence>
<dbReference type="InterPro" id="IPR049453">
    <property type="entry name" value="Memb_transporter_dom"/>
</dbReference>
<evidence type="ECO:0000313" key="10">
    <source>
        <dbReference type="EMBL" id="NMK97910.1"/>
    </source>
</evidence>
<accession>A0A7X9WBQ1</accession>
<evidence type="ECO:0000313" key="9">
    <source>
        <dbReference type="EMBL" id="NMK54786.1"/>
    </source>
</evidence>
<name>A0A7X9WBQ1_STACP</name>
<feature type="domain" description="Integral membrane bound transporter" evidence="8">
    <location>
        <begin position="346"/>
        <end position="472"/>
    </location>
</feature>
<feature type="transmembrane region" description="Helical" evidence="7">
    <location>
        <begin position="25"/>
        <end position="45"/>
    </location>
</feature>
<feature type="transmembrane region" description="Helical" evidence="7">
    <location>
        <begin position="91"/>
        <end position="108"/>
    </location>
</feature>
<feature type="transmembrane region" description="Helical" evidence="7">
    <location>
        <begin position="337"/>
        <end position="354"/>
    </location>
</feature>
<evidence type="ECO:0000259" key="8">
    <source>
        <dbReference type="Pfam" id="PF13515"/>
    </source>
</evidence>
<keyword evidence="2" id="KW-1003">Cell membrane</keyword>